<gene>
    <name evidence="1" type="ORF">GPM918_LOCUS18197</name>
    <name evidence="2" type="ORF">OVA965_LOCUS24527</name>
    <name evidence="3" type="ORF">SRO942_LOCUS18194</name>
    <name evidence="4" type="ORF">TMI583_LOCUS25248</name>
</gene>
<protein>
    <recommendedName>
        <fullName evidence="6">N-formylglutamate amidohydrolase</fullName>
    </recommendedName>
</protein>
<dbReference type="SUPFAM" id="SSF53187">
    <property type="entry name" value="Zn-dependent exopeptidases"/>
    <property type="match status" value="1"/>
</dbReference>
<dbReference type="EMBL" id="CAJOBC010005198">
    <property type="protein sequence ID" value="CAF3855290.1"/>
    <property type="molecule type" value="Genomic_DNA"/>
</dbReference>
<sequence length="298" mass="34090">MISAPHGGGLFPDNIPNRTRGCLKNSTCVWSHDVCNQSSTVNCQITTVRDTITDEFAQNVAKQLVEMYNLHPFLVIGQWNRKIVDFNREISEATFNHPEAMSGYQSYHQFLSEGIRRIENQYGKGLLLDIHGHIQGNYTMVGYLLTSADLNNENFDNVQTSIEQLLQSSTDRRQSVIGDNSFGSILEENDLSIVYPSRMNPKPGQNRFYAGGYITQHYRSSKMNVIQTELSYEILGANEEKEYAKKYAQSVYQFMVKNNLLVSQSYSIFVSSKNVSFKRIVLLMMTQVLTYWRISIKI</sequence>
<evidence type="ECO:0000313" key="1">
    <source>
        <dbReference type="EMBL" id="CAF1089777.1"/>
    </source>
</evidence>
<name>A0A814N7T3_9BILA</name>
<reference evidence="1" key="1">
    <citation type="submission" date="2021-02" db="EMBL/GenBank/DDBJ databases">
        <authorList>
            <person name="Nowell W R."/>
        </authorList>
    </citation>
    <scope>NUCLEOTIDE SEQUENCE</scope>
</reference>
<dbReference type="Proteomes" id="UP000681722">
    <property type="component" value="Unassembled WGS sequence"/>
</dbReference>
<keyword evidence="5" id="KW-1185">Reference proteome</keyword>
<proteinExistence type="predicted"/>
<evidence type="ECO:0000313" key="3">
    <source>
        <dbReference type="EMBL" id="CAF3855290.1"/>
    </source>
</evidence>
<dbReference type="Proteomes" id="UP000682733">
    <property type="component" value="Unassembled WGS sequence"/>
</dbReference>
<dbReference type="EMBL" id="CAJNOK010014819">
    <property type="protein sequence ID" value="CAF1212576.1"/>
    <property type="molecule type" value="Genomic_DNA"/>
</dbReference>
<dbReference type="EMBL" id="CAJOBA010036356">
    <property type="protein sequence ID" value="CAF4021470.1"/>
    <property type="molecule type" value="Genomic_DNA"/>
</dbReference>
<dbReference type="OrthoDB" id="71260at2759"/>
<dbReference type="EMBL" id="CAJNOQ010005198">
    <property type="protein sequence ID" value="CAF1089777.1"/>
    <property type="molecule type" value="Genomic_DNA"/>
</dbReference>
<evidence type="ECO:0000313" key="2">
    <source>
        <dbReference type="EMBL" id="CAF1212576.1"/>
    </source>
</evidence>
<comment type="caution">
    <text evidence="1">The sequence shown here is derived from an EMBL/GenBank/DDBJ whole genome shotgun (WGS) entry which is preliminary data.</text>
</comment>
<dbReference type="Proteomes" id="UP000663829">
    <property type="component" value="Unassembled WGS sequence"/>
</dbReference>
<dbReference type="Gene3D" id="3.40.630.40">
    <property type="entry name" value="Zn-dependent exopeptidases"/>
    <property type="match status" value="1"/>
</dbReference>
<dbReference type="Proteomes" id="UP000677228">
    <property type="component" value="Unassembled WGS sequence"/>
</dbReference>
<dbReference type="AlphaFoldDB" id="A0A814N7T3"/>
<organism evidence="1 5">
    <name type="scientific">Didymodactylos carnosus</name>
    <dbReference type="NCBI Taxonomy" id="1234261"/>
    <lineage>
        <taxon>Eukaryota</taxon>
        <taxon>Metazoa</taxon>
        <taxon>Spiralia</taxon>
        <taxon>Gnathifera</taxon>
        <taxon>Rotifera</taxon>
        <taxon>Eurotatoria</taxon>
        <taxon>Bdelloidea</taxon>
        <taxon>Philodinida</taxon>
        <taxon>Philodinidae</taxon>
        <taxon>Didymodactylos</taxon>
    </lineage>
</organism>
<evidence type="ECO:0000313" key="5">
    <source>
        <dbReference type="Proteomes" id="UP000663829"/>
    </source>
</evidence>
<evidence type="ECO:0000313" key="4">
    <source>
        <dbReference type="EMBL" id="CAF4021470.1"/>
    </source>
</evidence>
<accession>A0A814N7T3</accession>
<evidence type="ECO:0008006" key="6">
    <source>
        <dbReference type="Google" id="ProtNLM"/>
    </source>
</evidence>